<gene>
    <name evidence="2" type="ORF">H9702_04450</name>
</gene>
<evidence type="ECO:0000256" key="1">
    <source>
        <dbReference type="SAM" id="Phobius"/>
    </source>
</evidence>
<evidence type="ECO:0000313" key="2">
    <source>
        <dbReference type="EMBL" id="HJC36363.1"/>
    </source>
</evidence>
<feature type="transmembrane region" description="Helical" evidence="1">
    <location>
        <begin position="149"/>
        <end position="171"/>
    </location>
</feature>
<dbReference type="AlphaFoldDB" id="A0A9D2NTC2"/>
<reference evidence="2" key="2">
    <citation type="submission" date="2021-04" db="EMBL/GenBank/DDBJ databases">
        <authorList>
            <person name="Gilroy R."/>
        </authorList>
    </citation>
    <scope>NUCLEOTIDE SEQUENCE</scope>
    <source>
        <strain evidence="2">CHK187-11901</strain>
    </source>
</reference>
<dbReference type="PANTHER" id="PTHR34989">
    <property type="entry name" value="PROTEIN HDED"/>
    <property type="match status" value="1"/>
</dbReference>
<comment type="caution">
    <text evidence="2">The sequence shown here is derived from an EMBL/GenBank/DDBJ whole genome shotgun (WGS) entry which is preliminary data.</text>
</comment>
<feature type="transmembrane region" description="Helical" evidence="1">
    <location>
        <begin position="34"/>
        <end position="57"/>
    </location>
</feature>
<dbReference type="Pfam" id="PF03729">
    <property type="entry name" value="DUF308"/>
    <property type="match status" value="1"/>
</dbReference>
<feature type="transmembrane region" description="Helical" evidence="1">
    <location>
        <begin position="69"/>
        <end position="86"/>
    </location>
</feature>
<name>A0A9D2NTC2_9FIRM</name>
<feature type="transmembrane region" description="Helical" evidence="1">
    <location>
        <begin position="9"/>
        <end position="28"/>
    </location>
</feature>
<feature type="transmembrane region" description="Helical" evidence="1">
    <location>
        <begin position="92"/>
        <end position="111"/>
    </location>
</feature>
<keyword evidence="1" id="KW-1133">Transmembrane helix</keyword>
<accession>A0A9D2NTC2</accession>
<feature type="transmembrane region" description="Helical" evidence="1">
    <location>
        <begin position="123"/>
        <end position="143"/>
    </location>
</feature>
<reference evidence="2" key="1">
    <citation type="journal article" date="2021" name="PeerJ">
        <title>Extensive microbial diversity within the chicken gut microbiome revealed by metagenomics and culture.</title>
        <authorList>
            <person name="Gilroy R."/>
            <person name="Ravi A."/>
            <person name="Getino M."/>
            <person name="Pursley I."/>
            <person name="Horton D.L."/>
            <person name="Alikhan N.F."/>
            <person name="Baker D."/>
            <person name="Gharbi K."/>
            <person name="Hall N."/>
            <person name="Watson M."/>
            <person name="Adriaenssens E.M."/>
            <person name="Foster-Nyarko E."/>
            <person name="Jarju S."/>
            <person name="Secka A."/>
            <person name="Antonio M."/>
            <person name="Oren A."/>
            <person name="Chaudhuri R.R."/>
            <person name="La Ragione R."/>
            <person name="Hildebrand F."/>
            <person name="Pallen M.J."/>
        </authorList>
    </citation>
    <scope>NUCLEOTIDE SEQUENCE</scope>
    <source>
        <strain evidence="2">CHK187-11901</strain>
    </source>
</reference>
<keyword evidence="1" id="KW-0472">Membrane</keyword>
<sequence>MKKIKFEKWQLIVLSVFYIVFGIISAAVPRENFLTFFNVLGLVIIVAGAFSILIWFLRQGTHTAHSNQVAWGTLYIVAGTLVWMRPQIIVSNYPMVFAGCVCVDSALRLQYGLDLREMRANGWQLASGSALLAILLALIILLTDFSADLQRVVFTLLLCLDGLSNLIMLVYGRLLRKAQVRAVVIRDEQEEDA</sequence>
<protein>
    <submittedName>
        <fullName evidence="2">DUF308 domain-containing protein</fullName>
    </submittedName>
</protein>
<dbReference type="PANTHER" id="PTHR34989:SF1">
    <property type="entry name" value="PROTEIN HDED"/>
    <property type="match status" value="1"/>
</dbReference>
<dbReference type="GO" id="GO:0005886">
    <property type="term" value="C:plasma membrane"/>
    <property type="evidence" value="ECO:0007669"/>
    <property type="project" value="TreeGrafter"/>
</dbReference>
<organism evidence="2 3">
    <name type="scientific">Candidatus Merdibacter merdavium</name>
    <dbReference type="NCBI Taxonomy" id="2838692"/>
    <lineage>
        <taxon>Bacteria</taxon>
        <taxon>Bacillati</taxon>
        <taxon>Bacillota</taxon>
        <taxon>Erysipelotrichia</taxon>
        <taxon>Erysipelotrichales</taxon>
        <taxon>Erysipelotrichaceae</taxon>
        <taxon>Merdibacter</taxon>
    </lineage>
</organism>
<proteinExistence type="predicted"/>
<keyword evidence="1" id="KW-0812">Transmembrane</keyword>
<dbReference type="Proteomes" id="UP000823896">
    <property type="component" value="Unassembled WGS sequence"/>
</dbReference>
<dbReference type="EMBL" id="DWWM01000027">
    <property type="protein sequence ID" value="HJC36363.1"/>
    <property type="molecule type" value="Genomic_DNA"/>
</dbReference>
<dbReference type="InterPro" id="IPR052712">
    <property type="entry name" value="Acid_resist_chaperone_HdeD"/>
</dbReference>
<evidence type="ECO:0000313" key="3">
    <source>
        <dbReference type="Proteomes" id="UP000823896"/>
    </source>
</evidence>
<dbReference type="InterPro" id="IPR005325">
    <property type="entry name" value="DUF308_memb"/>
</dbReference>